<dbReference type="InterPro" id="IPR002401">
    <property type="entry name" value="Cyt_P450_E_grp-I"/>
</dbReference>
<name>A0ABV9U503_9ACTN</name>
<dbReference type="InterPro" id="IPR036396">
    <property type="entry name" value="Cyt_P450_sf"/>
</dbReference>
<dbReference type="PRINTS" id="PR00463">
    <property type="entry name" value="EP450I"/>
</dbReference>
<evidence type="ECO:0000313" key="6">
    <source>
        <dbReference type="Proteomes" id="UP001595872"/>
    </source>
</evidence>
<comment type="caution">
    <text evidence="5">The sequence shown here is derived from an EMBL/GenBank/DDBJ whole genome shotgun (WGS) entry which is preliminary data.</text>
</comment>
<evidence type="ECO:0000256" key="3">
    <source>
        <dbReference type="RuleBase" id="RU000461"/>
    </source>
</evidence>
<dbReference type="PANTHER" id="PTHR24305:SF166">
    <property type="entry name" value="CYTOCHROME P450 12A4, MITOCHONDRIAL-RELATED"/>
    <property type="match status" value="1"/>
</dbReference>
<dbReference type="Pfam" id="PF00067">
    <property type="entry name" value="p450"/>
    <property type="match status" value="1"/>
</dbReference>
<evidence type="ECO:0000313" key="5">
    <source>
        <dbReference type="EMBL" id="MFC4909967.1"/>
    </source>
</evidence>
<dbReference type="CDD" id="cd11053">
    <property type="entry name" value="CYP110-like"/>
    <property type="match status" value="1"/>
</dbReference>
<dbReference type="EMBL" id="JBHSIT010000006">
    <property type="protein sequence ID" value="MFC4909967.1"/>
    <property type="molecule type" value="Genomic_DNA"/>
</dbReference>
<keyword evidence="3" id="KW-0349">Heme</keyword>
<dbReference type="PRINTS" id="PR00385">
    <property type="entry name" value="P450"/>
</dbReference>
<dbReference type="PROSITE" id="PS00086">
    <property type="entry name" value="CYTOCHROME_P450"/>
    <property type="match status" value="1"/>
</dbReference>
<gene>
    <name evidence="5" type="ORF">ACFPCY_21780</name>
</gene>
<dbReference type="SUPFAM" id="SSF48264">
    <property type="entry name" value="Cytochrome P450"/>
    <property type="match status" value="1"/>
</dbReference>
<dbReference type="Gene3D" id="1.10.630.10">
    <property type="entry name" value="Cytochrome P450"/>
    <property type="match status" value="1"/>
</dbReference>
<keyword evidence="3" id="KW-0479">Metal-binding</keyword>
<protein>
    <submittedName>
        <fullName evidence="5">Cytochrome P450</fullName>
    </submittedName>
</protein>
<organism evidence="5 6">
    <name type="scientific">Actinomadura gamaensis</name>
    <dbReference type="NCBI Taxonomy" id="1763541"/>
    <lineage>
        <taxon>Bacteria</taxon>
        <taxon>Bacillati</taxon>
        <taxon>Actinomycetota</taxon>
        <taxon>Actinomycetes</taxon>
        <taxon>Streptosporangiales</taxon>
        <taxon>Thermomonosporaceae</taxon>
        <taxon>Actinomadura</taxon>
    </lineage>
</organism>
<keyword evidence="3" id="KW-0408">Iron</keyword>
<reference evidence="6" key="1">
    <citation type="journal article" date="2019" name="Int. J. Syst. Evol. Microbiol.">
        <title>The Global Catalogue of Microorganisms (GCM) 10K type strain sequencing project: providing services to taxonomists for standard genome sequencing and annotation.</title>
        <authorList>
            <consortium name="The Broad Institute Genomics Platform"/>
            <consortium name="The Broad Institute Genome Sequencing Center for Infectious Disease"/>
            <person name="Wu L."/>
            <person name="Ma J."/>
        </authorList>
    </citation>
    <scope>NUCLEOTIDE SEQUENCE [LARGE SCALE GENOMIC DNA]</scope>
    <source>
        <strain evidence="6">KLKA75</strain>
    </source>
</reference>
<keyword evidence="3" id="KW-0560">Oxidoreductase</keyword>
<dbReference type="Proteomes" id="UP001595872">
    <property type="component" value="Unassembled WGS sequence"/>
</dbReference>
<evidence type="ECO:0000256" key="2">
    <source>
        <dbReference type="ARBA" id="ARBA00010617"/>
    </source>
</evidence>
<dbReference type="InterPro" id="IPR050121">
    <property type="entry name" value="Cytochrome_P450_monoxygenase"/>
</dbReference>
<keyword evidence="6" id="KW-1185">Reference proteome</keyword>
<dbReference type="PANTHER" id="PTHR24305">
    <property type="entry name" value="CYTOCHROME P450"/>
    <property type="match status" value="1"/>
</dbReference>
<keyword evidence="3" id="KW-0503">Monooxygenase</keyword>
<comment type="similarity">
    <text evidence="2 3">Belongs to the cytochrome P450 family.</text>
</comment>
<comment type="cofactor">
    <cofactor evidence="1">
        <name>heme</name>
        <dbReference type="ChEBI" id="CHEBI:30413"/>
    </cofactor>
</comment>
<dbReference type="InterPro" id="IPR017972">
    <property type="entry name" value="Cyt_P450_CS"/>
</dbReference>
<dbReference type="InterPro" id="IPR001128">
    <property type="entry name" value="Cyt_P450"/>
</dbReference>
<evidence type="ECO:0000256" key="1">
    <source>
        <dbReference type="ARBA" id="ARBA00001971"/>
    </source>
</evidence>
<accession>A0ABV9U503</accession>
<feature type="region of interest" description="Disordered" evidence="4">
    <location>
        <begin position="1"/>
        <end position="25"/>
    </location>
</feature>
<dbReference type="RefSeq" id="WP_378257912.1">
    <property type="nucleotide sequence ID" value="NZ_JBHSIT010000006.1"/>
</dbReference>
<evidence type="ECO:0000256" key="4">
    <source>
        <dbReference type="SAM" id="MobiDB-lite"/>
    </source>
</evidence>
<sequence length="479" mass="51913">MPASMPASRPADRSAGRPPRNAPPGFRLPPAAQVAWLMADPLGFYEAGRRRFGPIFTVRYPGLPPEVCVATAELAEEVFATDGGPGRAGEMRRAFIGPLVGEESLLCLDGEPWWRHRRLVSPPLHGRAVAAWKDRIADIAAAEAARWPVGAAMPVRPAMERVTLEVIMRVVFGIEDARRLGALRTLLPRLMRLAGSAALVRIPPHARERALNSPLLLRAGALPTTRYVRVRDEVDALLFDEIARRRAESGEAAADVLSQLVAARDEDGAPLTDREVRDELMTLLVAGHETTATALTWTVERLVRTPRAMDALVAELAAGTTAARGETSYLDAVVKEGLRARPVVLGAPRLLDEATKIGGYEIPAGWYLSASIPLVLSDPEAFPSPDRFRPERFLASESPSEDVARANRAWLPFGGGRRYCAGAQLALLEMRVVLAEVLRRVTLTAAHPEAEKRRLKNVTLAPSRSGLVIAYPRAGASAA</sequence>
<proteinExistence type="inferred from homology"/>